<comment type="caution">
    <text evidence="1">The sequence shown here is derived from an EMBL/GenBank/DDBJ whole genome shotgun (WGS) entry which is preliminary data.</text>
</comment>
<evidence type="ECO:0000313" key="2">
    <source>
        <dbReference type="Proteomes" id="UP000544090"/>
    </source>
</evidence>
<reference evidence="1 2" key="1">
    <citation type="submission" date="2020-04" db="EMBL/GenBank/DDBJ databases">
        <title>Arthrobacter sp. nov.</title>
        <authorList>
            <person name="Liu S."/>
        </authorList>
    </citation>
    <scope>NUCLEOTIDE SEQUENCE [LARGE SCALE GENOMIC DNA]</scope>
    <source>
        <strain evidence="1 2">E918</strain>
    </source>
</reference>
<evidence type="ECO:0000313" key="1">
    <source>
        <dbReference type="EMBL" id="NKX55027.1"/>
    </source>
</evidence>
<dbReference type="Proteomes" id="UP000544090">
    <property type="component" value="Unassembled WGS sequence"/>
</dbReference>
<dbReference type="AlphaFoldDB" id="A0A7X6K461"/>
<sequence>MLVPVSAEGLPAESTTTVVIGAGLPGLAVASELSRRGVRPIVVEGLGGARPPAAPPCSIMTDPVSLTERSELLRLLQGYAASRCLDVRRSTFARQVSLVPGIGMPVPESGPEGARRQWRIQTDRSVLLADTVVLTGCPQSQIRRFLRGLGLRLGADIAATLRNLGLYLVGMAGLLTPTTREIVREAKMVGGAIAGGRPWPA</sequence>
<organism evidence="1 2">
    <name type="scientific">Arthrobacter mobilis</name>
    <dbReference type="NCBI Taxonomy" id="2724944"/>
    <lineage>
        <taxon>Bacteria</taxon>
        <taxon>Bacillati</taxon>
        <taxon>Actinomycetota</taxon>
        <taxon>Actinomycetes</taxon>
        <taxon>Micrococcales</taxon>
        <taxon>Micrococcaceae</taxon>
        <taxon>Arthrobacter</taxon>
    </lineage>
</organism>
<dbReference type="Gene3D" id="3.50.50.60">
    <property type="entry name" value="FAD/NAD(P)-binding domain"/>
    <property type="match status" value="1"/>
</dbReference>
<protein>
    <submittedName>
        <fullName evidence="1">FAD-binding protein</fullName>
    </submittedName>
</protein>
<dbReference type="EMBL" id="JAAZSQ010000009">
    <property type="protein sequence ID" value="NKX55027.1"/>
    <property type="molecule type" value="Genomic_DNA"/>
</dbReference>
<dbReference type="InterPro" id="IPR036188">
    <property type="entry name" value="FAD/NAD-bd_sf"/>
</dbReference>
<gene>
    <name evidence="1" type="ORF">HGG74_10835</name>
</gene>
<dbReference type="RefSeq" id="WP_168486371.1">
    <property type="nucleotide sequence ID" value="NZ_JAAZSQ010000009.1"/>
</dbReference>
<dbReference type="SUPFAM" id="SSF51905">
    <property type="entry name" value="FAD/NAD(P)-binding domain"/>
    <property type="match status" value="1"/>
</dbReference>
<keyword evidence="2" id="KW-1185">Reference proteome</keyword>
<accession>A0A7X6K461</accession>
<name>A0A7X6K461_9MICC</name>
<proteinExistence type="predicted"/>